<dbReference type="EMBL" id="QUNO01000009">
    <property type="protein sequence ID" value="REH43730.1"/>
    <property type="molecule type" value="Genomic_DNA"/>
</dbReference>
<dbReference type="AlphaFoldDB" id="A0A3E0HEU3"/>
<comment type="caution">
    <text evidence="2">The sequence shown here is derived from an EMBL/GenBank/DDBJ whole genome shotgun (WGS) entry which is preliminary data.</text>
</comment>
<feature type="transmembrane region" description="Helical" evidence="1">
    <location>
        <begin position="30"/>
        <end position="46"/>
    </location>
</feature>
<keyword evidence="1" id="KW-1133">Transmembrane helix</keyword>
<dbReference type="RefSeq" id="WP_170217768.1">
    <property type="nucleotide sequence ID" value="NZ_CP144375.1"/>
</dbReference>
<dbReference type="Proteomes" id="UP000256269">
    <property type="component" value="Unassembled WGS sequence"/>
</dbReference>
<proteinExistence type="predicted"/>
<organism evidence="2 3">
    <name type="scientific">Kutzneria buriramensis</name>
    <dbReference type="NCBI Taxonomy" id="1045776"/>
    <lineage>
        <taxon>Bacteria</taxon>
        <taxon>Bacillati</taxon>
        <taxon>Actinomycetota</taxon>
        <taxon>Actinomycetes</taxon>
        <taxon>Pseudonocardiales</taxon>
        <taxon>Pseudonocardiaceae</taxon>
        <taxon>Kutzneria</taxon>
    </lineage>
</organism>
<gene>
    <name evidence="2" type="ORF">BCF44_109273</name>
</gene>
<evidence type="ECO:0000256" key="1">
    <source>
        <dbReference type="SAM" id="Phobius"/>
    </source>
</evidence>
<keyword evidence="3" id="KW-1185">Reference proteome</keyword>
<keyword evidence="1" id="KW-0472">Membrane</keyword>
<keyword evidence="1" id="KW-0812">Transmembrane</keyword>
<protein>
    <submittedName>
        <fullName evidence="2">Uncharacterized protein</fullName>
    </submittedName>
</protein>
<accession>A0A3E0HEU3</accession>
<evidence type="ECO:0000313" key="2">
    <source>
        <dbReference type="EMBL" id="REH43730.1"/>
    </source>
</evidence>
<evidence type="ECO:0000313" key="3">
    <source>
        <dbReference type="Proteomes" id="UP000256269"/>
    </source>
</evidence>
<reference evidence="2 3" key="1">
    <citation type="submission" date="2018-08" db="EMBL/GenBank/DDBJ databases">
        <title>Genomic Encyclopedia of Archaeal and Bacterial Type Strains, Phase II (KMG-II): from individual species to whole genera.</title>
        <authorList>
            <person name="Goeker M."/>
        </authorList>
    </citation>
    <scope>NUCLEOTIDE SEQUENCE [LARGE SCALE GENOMIC DNA]</scope>
    <source>
        <strain evidence="2 3">DSM 45791</strain>
    </source>
</reference>
<sequence>MNAVGKTISTVIYLIALLITYLVAKDALPVVAIVGVVLFFAVHLTLRSRQGSKR</sequence>
<name>A0A3E0HEU3_9PSEU</name>
<feature type="transmembrane region" description="Helical" evidence="1">
    <location>
        <begin position="7"/>
        <end position="24"/>
    </location>
</feature>